<gene>
    <name evidence="2" type="ORF">CC86DRAFT_382606</name>
</gene>
<dbReference type="AlphaFoldDB" id="A0A6A6ZY02"/>
<protein>
    <submittedName>
        <fullName evidence="2">Uncharacterized protein</fullName>
    </submittedName>
</protein>
<sequence length="134" mass="14074">MSLADWVLFGPFAFAFAGGGAIRRDWGWAYAGLESMSIGSDARSPFLAGAFPLLEEDPTGEFEFDLGKDSGKSNKSGSSLAGLEERERLPNPELPPLDPSADFGAKSAGTGVLVHDRDLEEPGGGFEVPGQLAL</sequence>
<name>A0A6A6ZY02_9PLEO</name>
<evidence type="ECO:0000313" key="3">
    <source>
        <dbReference type="Proteomes" id="UP000799424"/>
    </source>
</evidence>
<reference evidence="2" key="1">
    <citation type="journal article" date="2020" name="Stud. Mycol.">
        <title>101 Dothideomycetes genomes: a test case for predicting lifestyles and emergence of pathogens.</title>
        <authorList>
            <person name="Haridas S."/>
            <person name="Albert R."/>
            <person name="Binder M."/>
            <person name="Bloem J."/>
            <person name="Labutti K."/>
            <person name="Salamov A."/>
            <person name="Andreopoulos B."/>
            <person name="Baker S."/>
            <person name="Barry K."/>
            <person name="Bills G."/>
            <person name="Bluhm B."/>
            <person name="Cannon C."/>
            <person name="Castanera R."/>
            <person name="Culley D."/>
            <person name="Daum C."/>
            <person name="Ezra D."/>
            <person name="Gonzalez J."/>
            <person name="Henrissat B."/>
            <person name="Kuo A."/>
            <person name="Liang C."/>
            <person name="Lipzen A."/>
            <person name="Lutzoni F."/>
            <person name="Magnuson J."/>
            <person name="Mondo S."/>
            <person name="Nolan M."/>
            <person name="Ohm R."/>
            <person name="Pangilinan J."/>
            <person name="Park H.-J."/>
            <person name="Ramirez L."/>
            <person name="Alfaro M."/>
            <person name="Sun H."/>
            <person name="Tritt A."/>
            <person name="Yoshinaga Y."/>
            <person name="Zwiers L.-H."/>
            <person name="Turgeon B."/>
            <person name="Goodwin S."/>
            <person name="Spatafora J."/>
            <person name="Crous P."/>
            <person name="Grigoriev I."/>
        </authorList>
    </citation>
    <scope>NUCLEOTIDE SEQUENCE</scope>
    <source>
        <strain evidence="2">CBS 113818</strain>
    </source>
</reference>
<accession>A0A6A6ZY02</accession>
<keyword evidence="3" id="KW-1185">Reference proteome</keyword>
<feature type="compositionally biased region" description="Low complexity" evidence="1">
    <location>
        <begin position="73"/>
        <end position="82"/>
    </location>
</feature>
<organism evidence="2 3">
    <name type="scientific">Ophiobolus disseminans</name>
    <dbReference type="NCBI Taxonomy" id="1469910"/>
    <lineage>
        <taxon>Eukaryota</taxon>
        <taxon>Fungi</taxon>
        <taxon>Dikarya</taxon>
        <taxon>Ascomycota</taxon>
        <taxon>Pezizomycotina</taxon>
        <taxon>Dothideomycetes</taxon>
        <taxon>Pleosporomycetidae</taxon>
        <taxon>Pleosporales</taxon>
        <taxon>Pleosporineae</taxon>
        <taxon>Phaeosphaeriaceae</taxon>
        <taxon>Ophiobolus</taxon>
    </lineage>
</organism>
<evidence type="ECO:0000313" key="2">
    <source>
        <dbReference type="EMBL" id="KAF2825568.1"/>
    </source>
</evidence>
<dbReference type="Proteomes" id="UP000799424">
    <property type="component" value="Unassembled WGS sequence"/>
</dbReference>
<dbReference type="EMBL" id="MU006227">
    <property type="protein sequence ID" value="KAF2825568.1"/>
    <property type="molecule type" value="Genomic_DNA"/>
</dbReference>
<proteinExistence type="predicted"/>
<evidence type="ECO:0000256" key="1">
    <source>
        <dbReference type="SAM" id="MobiDB-lite"/>
    </source>
</evidence>
<feature type="region of interest" description="Disordered" evidence="1">
    <location>
        <begin position="61"/>
        <end position="134"/>
    </location>
</feature>